<comment type="caution">
    <text evidence="2">The sequence shown here is derived from an EMBL/GenBank/DDBJ whole genome shotgun (WGS) entry which is preliminary data.</text>
</comment>
<name>A0A9P3PK58_LYOSH</name>
<dbReference type="AlphaFoldDB" id="A0A9P3PK58"/>
<reference evidence="2" key="1">
    <citation type="submission" date="2022-07" db="EMBL/GenBank/DDBJ databases">
        <title>The genome of Lyophyllum shimeji provides insight into the initial evolution of ectomycorrhizal fungal genome.</title>
        <authorList>
            <person name="Kobayashi Y."/>
            <person name="Shibata T."/>
            <person name="Hirakawa H."/>
            <person name="Shigenobu S."/>
            <person name="Nishiyama T."/>
            <person name="Yamada A."/>
            <person name="Hasebe M."/>
            <person name="Kawaguchi M."/>
        </authorList>
    </citation>
    <scope>NUCLEOTIDE SEQUENCE</scope>
    <source>
        <strain evidence="2">AT787</strain>
    </source>
</reference>
<protein>
    <submittedName>
        <fullName evidence="2">Uncharacterized protein</fullName>
    </submittedName>
</protein>
<evidence type="ECO:0000313" key="3">
    <source>
        <dbReference type="Proteomes" id="UP001063166"/>
    </source>
</evidence>
<accession>A0A9P3PK58</accession>
<keyword evidence="3" id="KW-1185">Reference proteome</keyword>
<evidence type="ECO:0000256" key="1">
    <source>
        <dbReference type="SAM" id="MobiDB-lite"/>
    </source>
</evidence>
<proteinExistence type="predicted"/>
<dbReference type="Proteomes" id="UP001063166">
    <property type="component" value="Unassembled WGS sequence"/>
</dbReference>
<sequence length="115" mass="12506">MPVVPDASSSAGGRPSLSHTQKRGFLKLLKPDNSPPPAQVGSGNCKEGKDPDLRPAMYAVDCARKNAMLGFKRNGVENECLSKKEMLQRLLMGAEKQVSDEHLGKDTFSQLRRPG</sequence>
<dbReference type="EMBL" id="BRPK01000003">
    <property type="protein sequence ID" value="GLB36812.1"/>
    <property type="molecule type" value="Genomic_DNA"/>
</dbReference>
<gene>
    <name evidence="2" type="ORF">LshimejAT787_0310990</name>
</gene>
<feature type="region of interest" description="Disordered" evidence="1">
    <location>
        <begin position="1"/>
        <end position="53"/>
    </location>
</feature>
<organism evidence="2 3">
    <name type="scientific">Lyophyllum shimeji</name>
    <name type="common">Hon-shimeji</name>
    <name type="synonym">Tricholoma shimeji</name>
    <dbReference type="NCBI Taxonomy" id="47721"/>
    <lineage>
        <taxon>Eukaryota</taxon>
        <taxon>Fungi</taxon>
        <taxon>Dikarya</taxon>
        <taxon>Basidiomycota</taxon>
        <taxon>Agaricomycotina</taxon>
        <taxon>Agaricomycetes</taxon>
        <taxon>Agaricomycetidae</taxon>
        <taxon>Agaricales</taxon>
        <taxon>Tricholomatineae</taxon>
        <taxon>Lyophyllaceae</taxon>
        <taxon>Lyophyllum</taxon>
    </lineage>
</organism>
<evidence type="ECO:0000313" key="2">
    <source>
        <dbReference type="EMBL" id="GLB36812.1"/>
    </source>
</evidence>